<protein>
    <submittedName>
        <fullName evidence="2">Copper resistance-related lipoprotein</fullName>
    </submittedName>
</protein>
<reference evidence="2" key="1">
    <citation type="journal article" date="2014" name="Int. J. Syst. Evol. Microbiol.">
        <title>Complete genome sequence of Corynebacterium casei LMG S-19264T (=DSM 44701T), isolated from a smear-ripened cheese.</title>
        <authorList>
            <consortium name="US DOE Joint Genome Institute (JGI-PGF)"/>
            <person name="Walter F."/>
            <person name="Albersmeier A."/>
            <person name="Kalinowski J."/>
            <person name="Ruckert C."/>
        </authorList>
    </citation>
    <scope>NUCLEOTIDE SEQUENCE</scope>
    <source>
        <strain evidence="2">CCM 7086</strain>
    </source>
</reference>
<dbReference type="PANTHER" id="PTHR30203">
    <property type="entry name" value="OUTER MEMBRANE CATION EFFLUX PROTEIN"/>
    <property type="match status" value="1"/>
</dbReference>
<dbReference type="Gene3D" id="1.20.1600.10">
    <property type="entry name" value="Outer membrane efflux proteins (OEP)"/>
    <property type="match status" value="1"/>
</dbReference>
<sequence length="476" mass="51432">MLTDRIFSGKASAALAIVVLLSGCAGFSGDGGLQAVSDMTQASIGQTVARDSDGQPHESEATISELLARPLSADDAVRIALLNNRGLQAALAEIGIAEADLVQAGRLRNPSLSFGHMRGGGDTEIERGIMFDLAGLLTMPMRTRIEEGRFNQAQLQAAERAVALASDTRRAYFNAVAAQQGAQFMARAAEAAEAGAELAQRMQAVGNWNRIDAAREQLLYADTVAQLARSRHAETEARSNLMRLLGLWEEGVQLQLPATLPTIPEKPADLAGLEQRAVAQRLDIQTARRDTEATARALGLSKATRFINVLDAGYRNKSETGQPRSNGYEISLELPLFDWGSARTVKAESLYMQAVHHTADTAVRARLEVRQAWSAYRTAWDLSRHYRDEVVPLRKKVSDEMLLRYNGMLASVFDLLADARLQIAAVNSAIEAQRDFWVAETDLQAAINGPLPGNSAAAADSAPQTMPADHAGHSDH</sequence>
<name>A0A8J2UPE8_9BURK</name>
<proteinExistence type="predicted"/>
<dbReference type="PANTHER" id="PTHR30203:SF24">
    <property type="entry name" value="BLR4935 PROTEIN"/>
    <property type="match status" value="1"/>
</dbReference>
<dbReference type="SUPFAM" id="SSF56954">
    <property type="entry name" value="Outer membrane efflux proteins (OEP)"/>
    <property type="match status" value="1"/>
</dbReference>
<keyword evidence="3" id="KW-1185">Reference proteome</keyword>
<dbReference type="GO" id="GO:0015562">
    <property type="term" value="F:efflux transmembrane transporter activity"/>
    <property type="evidence" value="ECO:0007669"/>
    <property type="project" value="InterPro"/>
</dbReference>
<accession>A0A8J2UPE8</accession>
<dbReference type="Proteomes" id="UP000620266">
    <property type="component" value="Unassembled WGS sequence"/>
</dbReference>
<dbReference type="AlphaFoldDB" id="A0A8J2UPE8"/>
<comment type="caution">
    <text evidence="2">The sequence shown here is derived from an EMBL/GenBank/DDBJ whole genome shotgun (WGS) entry which is preliminary data.</text>
</comment>
<evidence type="ECO:0000313" key="2">
    <source>
        <dbReference type="EMBL" id="GGC01659.1"/>
    </source>
</evidence>
<dbReference type="PROSITE" id="PS51257">
    <property type="entry name" value="PROKAR_LIPOPROTEIN"/>
    <property type="match status" value="1"/>
</dbReference>
<reference evidence="2" key="2">
    <citation type="submission" date="2020-09" db="EMBL/GenBank/DDBJ databases">
        <authorList>
            <person name="Sun Q."/>
            <person name="Sedlacek I."/>
        </authorList>
    </citation>
    <scope>NUCLEOTIDE SEQUENCE</scope>
    <source>
        <strain evidence="2">CCM 7086</strain>
    </source>
</reference>
<evidence type="ECO:0000256" key="1">
    <source>
        <dbReference type="SAM" id="MobiDB-lite"/>
    </source>
</evidence>
<gene>
    <name evidence="2" type="ORF">GCM10007205_08620</name>
</gene>
<organism evidence="2 3">
    <name type="scientific">Oxalicibacterium flavum</name>
    <dbReference type="NCBI Taxonomy" id="179467"/>
    <lineage>
        <taxon>Bacteria</taxon>
        <taxon>Pseudomonadati</taxon>
        <taxon>Pseudomonadota</taxon>
        <taxon>Betaproteobacteria</taxon>
        <taxon>Burkholderiales</taxon>
        <taxon>Oxalobacteraceae</taxon>
        <taxon>Oxalicibacterium</taxon>
    </lineage>
</organism>
<dbReference type="RefSeq" id="WP_188394972.1">
    <property type="nucleotide sequence ID" value="NZ_BMCG01000002.1"/>
</dbReference>
<dbReference type="InterPro" id="IPR010131">
    <property type="entry name" value="MdtP/NodT-like"/>
</dbReference>
<dbReference type="EMBL" id="BMCG01000002">
    <property type="protein sequence ID" value="GGC01659.1"/>
    <property type="molecule type" value="Genomic_DNA"/>
</dbReference>
<keyword evidence="2" id="KW-0449">Lipoprotein</keyword>
<feature type="region of interest" description="Disordered" evidence="1">
    <location>
        <begin position="450"/>
        <end position="476"/>
    </location>
</feature>
<evidence type="ECO:0000313" key="3">
    <source>
        <dbReference type="Proteomes" id="UP000620266"/>
    </source>
</evidence>